<dbReference type="GO" id="GO:0005829">
    <property type="term" value="C:cytosol"/>
    <property type="evidence" value="ECO:0007669"/>
    <property type="project" value="TreeGrafter"/>
</dbReference>
<keyword evidence="7 11" id="KW-0326">Glycosidase</keyword>
<dbReference type="NCBIfam" id="TIGR03356">
    <property type="entry name" value="BGL"/>
    <property type="match status" value="1"/>
</dbReference>
<evidence type="ECO:0000256" key="4">
    <source>
        <dbReference type="ARBA" id="ARBA00022801"/>
    </source>
</evidence>
<dbReference type="SUPFAM" id="SSF51445">
    <property type="entry name" value="(Trans)glycosidases"/>
    <property type="match status" value="1"/>
</dbReference>
<gene>
    <name evidence="12" type="ORF">GCM10011514_49310</name>
</gene>
<feature type="active site" description="Nucleophile" evidence="9">
    <location>
        <position position="357"/>
    </location>
</feature>
<protein>
    <recommendedName>
        <fullName evidence="3 11">Beta-glucosidase</fullName>
        <ecNumber evidence="3 11">3.2.1.21</ecNumber>
    </recommendedName>
</protein>
<feature type="binding site" evidence="10">
    <location>
        <position position="168"/>
    </location>
    <ligand>
        <name>substrate</name>
    </ligand>
</feature>
<dbReference type="Proteomes" id="UP000609064">
    <property type="component" value="Unassembled WGS sequence"/>
</dbReference>
<evidence type="ECO:0000256" key="1">
    <source>
        <dbReference type="ARBA" id="ARBA00000448"/>
    </source>
</evidence>
<reference evidence="12" key="2">
    <citation type="submission" date="2020-09" db="EMBL/GenBank/DDBJ databases">
        <authorList>
            <person name="Sun Q."/>
            <person name="Zhou Y."/>
        </authorList>
    </citation>
    <scope>NUCLEOTIDE SEQUENCE</scope>
    <source>
        <strain evidence="12">CGMCC 1.15958</strain>
    </source>
</reference>
<dbReference type="PANTHER" id="PTHR10353:SF36">
    <property type="entry name" value="LP05116P"/>
    <property type="match status" value="1"/>
</dbReference>
<feature type="binding site" evidence="10">
    <location>
        <position position="297"/>
    </location>
    <ligand>
        <name>substrate</name>
    </ligand>
</feature>
<organism evidence="12 13">
    <name type="scientific">Emticicia aquatilis</name>
    <dbReference type="NCBI Taxonomy" id="1537369"/>
    <lineage>
        <taxon>Bacteria</taxon>
        <taxon>Pseudomonadati</taxon>
        <taxon>Bacteroidota</taxon>
        <taxon>Cytophagia</taxon>
        <taxon>Cytophagales</taxon>
        <taxon>Leadbetterellaceae</taxon>
        <taxon>Emticicia</taxon>
    </lineage>
</organism>
<reference evidence="12" key="1">
    <citation type="journal article" date="2014" name="Int. J. Syst. Evol. Microbiol.">
        <title>Complete genome sequence of Corynebacterium casei LMG S-19264T (=DSM 44701T), isolated from a smear-ripened cheese.</title>
        <authorList>
            <consortium name="US DOE Joint Genome Institute (JGI-PGF)"/>
            <person name="Walter F."/>
            <person name="Albersmeier A."/>
            <person name="Kalinowski J."/>
            <person name="Ruckert C."/>
        </authorList>
    </citation>
    <scope>NUCLEOTIDE SEQUENCE</scope>
    <source>
        <strain evidence="12">CGMCC 1.15958</strain>
    </source>
</reference>
<feature type="binding site" evidence="10">
    <location>
        <begin position="410"/>
        <end position="411"/>
    </location>
    <ligand>
        <name>substrate</name>
    </ligand>
</feature>
<evidence type="ECO:0000256" key="8">
    <source>
        <dbReference type="ARBA" id="ARBA00023326"/>
    </source>
</evidence>
<feature type="binding site" evidence="10">
    <location>
        <position position="25"/>
    </location>
    <ligand>
        <name>substrate</name>
    </ligand>
</feature>
<keyword evidence="4 11" id="KW-0378">Hydrolase</keyword>
<dbReference type="PROSITE" id="PS00653">
    <property type="entry name" value="GLYCOSYL_HYDROL_F1_2"/>
    <property type="match status" value="1"/>
</dbReference>
<dbReference type="EC" id="3.2.1.21" evidence="3 11"/>
<comment type="similarity">
    <text evidence="2 11">Belongs to the glycosyl hydrolase 1 family.</text>
</comment>
<dbReference type="PANTHER" id="PTHR10353">
    <property type="entry name" value="GLYCOSYL HYDROLASE"/>
    <property type="match status" value="1"/>
</dbReference>
<dbReference type="EMBL" id="BMKK01000015">
    <property type="protein sequence ID" value="GGD79475.1"/>
    <property type="molecule type" value="Genomic_DNA"/>
</dbReference>
<dbReference type="Gene3D" id="3.20.20.80">
    <property type="entry name" value="Glycosidases"/>
    <property type="match status" value="1"/>
</dbReference>
<evidence type="ECO:0000313" key="13">
    <source>
        <dbReference type="Proteomes" id="UP000609064"/>
    </source>
</evidence>
<comment type="caution">
    <text evidence="12">The sequence shown here is derived from an EMBL/GenBank/DDBJ whole genome shotgun (WGS) entry which is preliminary data.</text>
</comment>
<sequence length="446" mass="51709">MDFGNIKAKHFPKKFIWGVATSAYQTEGGRHLGGKKDSIWDTFTNSSKFRNGNGNKATDFYHKYEKDIKLIKELNLGSFRFSISWSRIFPEGIGVPNQSGVDFYHKIIDCCLDNDIEPWITLYHWDLPQTLQNLGGWTNREILNWFGHYAEFCSKEFGSKVKKWFVLNEPMSFVGLGYFMGIHAPGKTGLSNFLSAAHHATLCQAEGGRILRKNIPNGQIGTTFSCSVVKPKNIWRRHVKAAKRLDALLNRFFIEPALGLGYPTDVIPGLKRIEKYFRPGDEEKMKFDFDFIGIQYYFRIVAQYSLLPPILFANQIPAKERNVKINNMGMEIYPKGLMKMLKKFNQYDGIKEIYISESGVCFDESITDGIVNDKNRIRYFKKTFKICRKAIKRGINLKGYFIWTLVDNFEWADGFKPRFGIVYNDFATQKRTIKKSGYWIREFLKK</sequence>
<feature type="binding site" evidence="10">
    <location>
        <position position="124"/>
    </location>
    <ligand>
        <name>substrate</name>
    </ligand>
</feature>
<dbReference type="RefSeq" id="WP_188770547.1">
    <property type="nucleotide sequence ID" value="NZ_BMKK01000015.1"/>
</dbReference>
<dbReference type="AlphaFoldDB" id="A0A916Z849"/>
<comment type="catalytic activity">
    <reaction evidence="1 11">
        <text>Hydrolysis of terminal, non-reducing beta-D-glucosyl residues with release of beta-D-glucose.</text>
        <dbReference type="EC" id="3.2.1.21"/>
    </reaction>
</comment>
<dbReference type="InterPro" id="IPR017736">
    <property type="entry name" value="Glyco_hydro_1_beta-glucosidase"/>
</dbReference>
<evidence type="ECO:0000256" key="10">
    <source>
        <dbReference type="PIRSR" id="PIRSR617736-2"/>
    </source>
</evidence>
<feature type="active site" description="Proton donor" evidence="9">
    <location>
        <position position="169"/>
    </location>
</feature>
<evidence type="ECO:0000313" key="12">
    <source>
        <dbReference type="EMBL" id="GGD79475.1"/>
    </source>
</evidence>
<feature type="binding site" evidence="10">
    <location>
        <position position="403"/>
    </location>
    <ligand>
        <name>substrate</name>
    </ligand>
</feature>
<dbReference type="GO" id="GO:0030245">
    <property type="term" value="P:cellulose catabolic process"/>
    <property type="evidence" value="ECO:0007669"/>
    <property type="project" value="UniProtKB-KW"/>
</dbReference>
<evidence type="ECO:0000256" key="7">
    <source>
        <dbReference type="ARBA" id="ARBA00023295"/>
    </source>
</evidence>
<evidence type="ECO:0000256" key="9">
    <source>
        <dbReference type="PIRSR" id="PIRSR617736-1"/>
    </source>
</evidence>
<proteinExistence type="inferred from homology"/>
<dbReference type="InterPro" id="IPR017853">
    <property type="entry name" value="GH"/>
</dbReference>
<accession>A0A916Z849</accession>
<keyword evidence="8" id="KW-0624">Polysaccharide degradation</keyword>
<keyword evidence="13" id="KW-1185">Reference proteome</keyword>
<evidence type="ECO:0000256" key="11">
    <source>
        <dbReference type="RuleBase" id="RU361175"/>
    </source>
</evidence>
<name>A0A916Z849_9BACT</name>
<dbReference type="Pfam" id="PF00232">
    <property type="entry name" value="Glyco_hydro_1"/>
    <property type="match status" value="1"/>
</dbReference>
<dbReference type="InterPro" id="IPR001360">
    <property type="entry name" value="Glyco_hydro_1"/>
</dbReference>
<evidence type="ECO:0000256" key="6">
    <source>
        <dbReference type="ARBA" id="ARBA00023277"/>
    </source>
</evidence>
<evidence type="ECO:0000256" key="5">
    <source>
        <dbReference type="ARBA" id="ARBA00023001"/>
    </source>
</evidence>
<evidence type="ECO:0000256" key="3">
    <source>
        <dbReference type="ARBA" id="ARBA00012744"/>
    </source>
</evidence>
<dbReference type="InterPro" id="IPR033132">
    <property type="entry name" value="GH_1_N_CS"/>
</dbReference>
<evidence type="ECO:0000256" key="2">
    <source>
        <dbReference type="ARBA" id="ARBA00010838"/>
    </source>
</evidence>
<dbReference type="GO" id="GO:0008422">
    <property type="term" value="F:beta-glucosidase activity"/>
    <property type="evidence" value="ECO:0007669"/>
    <property type="project" value="UniProtKB-EC"/>
</dbReference>
<keyword evidence="5" id="KW-0136">Cellulose degradation</keyword>
<dbReference type="PRINTS" id="PR00131">
    <property type="entry name" value="GLHYDRLASE1"/>
</dbReference>
<keyword evidence="6" id="KW-0119">Carbohydrate metabolism</keyword>
<dbReference type="FunFam" id="3.20.20.80:FF:000004">
    <property type="entry name" value="Beta-glucosidase 6-phospho-beta-glucosidase"/>
    <property type="match status" value="1"/>
</dbReference>